<dbReference type="InterPro" id="IPR029044">
    <property type="entry name" value="Nucleotide-diphossugar_trans"/>
</dbReference>
<evidence type="ECO:0000256" key="10">
    <source>
        <dbReference type="ARBA" id="ARBA00023180"/>
    </source>
</evidence>
<dbReference type="GO" id="GO:0009834">
    <property type="term" value="P:plant-type secondary cell wall biogenesis"/>
    <property type="evidence" value="ECO:0007669"/>
    <property type="project" value="TreeGrafter"/>
</dbReference>
<comment type="similarity">
    <text evidence="2 12">Belongs to the glycosyltransferase 43 family.</text>
</comment>
<dbReference type="Pfam" id="PF03360">
    <property type="entry name" value="Glyco_transf_43"/>
    <property type="match status" value="1"/>
</dbReference>
<evidence type="ECO:0000256" key="1">
    <source>
        <dbReference type="ARBA" id="ARBA00004323"/>
    </source>
</evidence>
<dbReference type="PANTHER" id="PTHR10896">
    <property type="entry name" value="GALACTOSYLGALACTOSYLXYLOSYLPROTEIN 3-BETA-GLUCURONOSYLTRANSFERASE BETA-1,3-GLUCURONYLTRANSFERASE"/>
    <property type="match status" value="1"/>
</dbReference>
<evidence type="ECO:0000256" key="12">
    <source>
        <dbReference type="RuleBase" id="RU363127"/>
    </source>
</evidence>
<evidence type="ECO:0000256" key="11">
    <source>
        <dbReference type="ARBA" id="ARBA00023316"/>
    </source>
</evidence>
<name>Q25AL8_ORYSA</name>
<comment type="function">
    <text evidence="12">Involved in the synthesis of glucuronoxylan hemicellulose in secondary cell walls.</text>
</comment>
<dbReference type="GO" id="GO:0000139">
    <property type="term" value="C:Golgi membrane"/>
    <property type="evidence" value="ECO:0007669"/>
    <property type="project" value="UniProtKB-SubCell"/>
</dbReference>
<keyword evidence="9" id="KW-0472">Membrane</keyword>
<keyword evidence="3" id="KW-0328">Glycosyltransferase</keyword>
<evidence type="ECO:0000256" key="4">
    <source>
        <dbReference type="ARBA" id="ARBA00022679"/>
    </source>
</evidence>
<evidence type="ECO:0000256" key="9">
    <source>
        <dbReference type="ARBA" id="ARBA00023136"/>
    </source>
</evidence>
<sequence>MKLPLLRPLWPMLAPAAGSPDSPPEPSKPSLPAAWLLLHALFCATSMAVGFRFSRLIVYLLFLPTPINPTAHLVSLVSPPVMLAAANATTTITTTTTTTTTTVTTTTVAAEVGAHPQHHHHGPVFVGRHPIRVRPWPHPDPNELLKAHHILAAVQNAQRSSRRRGAGPPRPVIAVTPTTTSALQVPSLTSMAHTLRLVDGPLTWIVVEPEHHTDAVAAVLSRSNLNFLHITGPDSSTSRLRMHALREIRKRKMDGVVVFADENSILRTELFDEAQKVKSVGAVPVGVLGEDEGTSETFLQAPSCDAEGKLVGYHVSEETMLPANRGDMLLSSRLEWAGFVVNAQALWEGGGAASRPEWVRDIDAIDDGAAASPLSLVTDAARVEPLASCGQAALAWSHRSDALHEVKFPHDTLAVSSKLHGSDLGFDPDTMARWKIDPPLVTIASRQQDAKPETPLKRTTLLNTEGQH</sequence>
<dbReference type="GO" id="GO:0015018">
    <property type="term" value="F:galactosylgalactosylxylosylprotein 3-beta-glucuronosyltransferase activity"/>
    <property type="evidence" value="ECO:0007669"/>
    <property type="project" value="InterPro"/>
</dbReference>
<dbReference type="GO" id="GO:0071555">
    <property type="term" value="P:cell wall organization"/>
    <property type="evidence" value="ECO:0007669"/>
    <property type="project" value="UniProtKB-KW"/>
</dbReference>
<gene>
    <name evidence="14" type="primary">H0212B02.9</name>
</gene>
<dbReference type="InterPro" id="IPR005027">
    <property type="entry name" value="Glyco_trans_43"/>
</dbReference>
<dbReference type="GO" id="GO:0010417">
    <property type="term" value="P:glucuronoxylan biosynthetic process"/>
    <property type="evidence" value="ECO:0007669"/>
    <property type="project" value="TreeGrafter"/>
</dbReference>
<dbReference type="GO" id="GO:0042285">
    <property type="term" value="F:xylosyltransferase activity"/>
    <property type="evidence" value="ECO:0007669"/>
    <property type="project" value="TreeGrafter"/>
</dbReference>
<dbReference type="FunFam" id="3.90.550.10:FF:000152">
    <property type="entry name" value="Glycosyltransferases"/>
    <property type="match status" value="1"/>
</dbReference>
<proteinExistence type="inferred from homology"/>
<evidence type="ECO:0000256" key="3">
    <source>
        <dbReference type="ARBA" id="ARBA00022676"/>
    </source>
</evidence>
<comment type="subcellular location">
    <subcellularLocation>
        <location evidence="1 12">Golgi apparatus membrane</location>
        <topology evidence="1 12">Single-pass type II membrane protein</topology>
    </subcellularLocation>
</comment>
<keyword evidence="5" id="KW-0812">Transmembrane</keyword>
<dbReference type="AlphaFoldDB" id="Q25AL8"/>
<reference evidence="14" key="1">
    <citation type="journal article" date="2002" name="Nature">
        <title>Sequence and analysis of rice chromosome 4.</title>
        <authorList>
            <person name="Feng Q."/>
            <person name="Zhang Y."/>
            <person name="Hao P."/>
            <person name="Wang S."/>
            <person name="Fu G."/>
            <person name="Huang Y."/>
            <person name="Li Y."/>
            <person name="Zhu J."/>
            <person name="Liu Y."/>
            <person name="Hu X."/>
            <person name="Jia P."/>
            <person name="Zhang Y."/>
            <person name="Zhao Q."/>
            <person name="Ying K."/>
            <person name="Yu S."/>
            <person name="Tang Y."/>
            <person name="Weng Q."/>
            <person name="Zhang L."/>
            <person name="Lu Y."/>
            <person name="Mu J."/>
            <person name="Lu Y."/>
            <person name="Zhang L.S."/>
            <person name="Yu Z."/>
            <person name="Fan D."/>
            <person name="Liu X."/>
            <person name="Lu T."/>
            <person name="Li C."/>
            <person name="Wu Y."/>
            <person name="Sun T."/>
            <person name="Lei H."/>
            <person name="Li T."/>
            <person name="Hu H."/>
            <person name="Guan J."/>
            <person name="Wu M."/>
            <person name="Zhang R."/>
            <person name="Zhou B."/>
            <person name="Chen Z."/>
            <person name="Chen L."/>
            <person name="Jin Z."/>
            <person name="Wang R."/>
            <person name="Yin H."/>
            <person name="Cai Z."/>
            <person name="Ren S."/>
            <person name="Lv G."/>
            <person name="Gu W."/>
            <person name="Zhu G."/>
            <person name="Tu Y."/>
            <person name="Jia J."/>
            <person name="Zhang Y."/>
            <person name="Chen J."/>
            <person name="Kang H."/>
            <person name="Chen X."/>
            <person name="Shao C."/>
            <person name="Sun Y."/>
            <person name="Hu Q."/>
            <person name="Zhang X."/>
            <person name="Zhang W."/>
            <person name="Wang L."/>
            <person name="Ding C."/>
            <person name="Sheng H."/>
            <person name="Gu J."/>
            <person name="Chen S."/>
            <person name="Ni L."/>
            <person name="Zhu F."/>
            <person name="Chen W."/>
            <person name="Lan L."/>
            <person name="Lai Y."/>
            <person name="Cheng Z."/>
            <person name="Gu M."/>
            <person name="Jiang J."/>
            <person name="Li J."/>
            <person name="Hong G."/>
            <person name="Xue Y."/>
            <person name="Han B."/>
        </authorList>
    </citation>
    <scope>NUCLEOTIDE SEQUENCE</scope>
</reference>
<accession>Q25AL8</accession>
<evidence type="ECO:0000256" key="2">
    <source>
        <dbReference type="ARBA" id="ARBA00007706"/>
    </source>
</evidence>
<dbReference type="SUPFAM" id="SSF53448">
    <property type="entry name" value="Nucleotide-diphospho-sugar transferases"/>
    <property type="match status" value="1"/>
</dbReference>
<evidence type="ECO:0000256" key="8">
    <source>
        <dbReference type="ARBA" id="ARBA00023034"/>
    </source>
</evidence>
<keyword evidence="4 12" id="KW-0808">Transferase</keyword>
<evidence type="ECO:0000256" key="5">
    <source>
        <dbReference type="ARBA" id="ARBA00022692"/>
    </source>
</evidence>
<keyword evidence="8 12" id="KW-0333">Golgi apparatus</keyword>
<evidence type="ECO:0000256" key="6">
    <source>
        <dbReference type="ARBA" id="ARBA00022968"/>
    </source>
</evidence>
<dbReference type="Gene3D" id="3.90.550.10">
    <property type="entry name" value="Spore Coat Polysaccharide Biosynthesis Protein SpsA, Chain A"/>
    <property type="match status" value="1"/>
</dbReference>
<evidence type="ECO:0000313" key="14">
    <source>
        <dbReference type="EMBL" id="CAH68264.1"/>
    </source>
</evidence>
<dbReference type="PANTHER" id="PTHR10896:SF24">
    <property type="entry name" value="GLUCURONOSYLTRANSFERASE OS04G0650300-RELATED"/>
    <property type="match status" value="1"/>
</dbReference>
<protein>
    <recommendedName>
        <fullName evidence="12">Glycosyltransferases</fullName>
        <ecNumber evidence="12">2.4.-.-</ecNumber>
    </recommendedName>
</protein>
<evidence type="ECO:0000256" key="7">
    <source>
        <dbReference type="ARBA" id="ARBA00022989"/>
    </source>
</evidence>
<keyword evidence="7" id="KW-1133">Transmembrane helix</keyword>
<dbReference type="EMBL" id="AL442007">
    <property type="protein sequence ID" value="CAH68264.1"/>
    <property type="molecule type" value="Genomic_DNA"/>
</dbReference>
<keyword evidence="6 12" id="KW-0735">Signal-anchor</keyword>
<evidence type="ECO:0000256" key="13">
    <source>
        <dbReference type="SAM" id="MobiDB-lite"/>
    </source>
</evidence>
<keyword evidence="11 12" id="KW-0961">Cell wall biogenesis/degradation</keyword>
<dbReference type="EC" id="2.4.-.-" evidence="12"/>
<feature type="region of interest" description="Disordered" evidence="13">
    <location>
        <begin position="446"/>
        <end position="468"/>
    </location>
</feature>
<keyword evidence="10" id="KW-0325">Glycoprotein</keyword>
<organism evidence="14">
    <name type="scientific">Oryza sativa</name>
    <name type="common">Rice</name>
    <dbReference type="NCBI Taxonomy" id="4530"/>
    <lineage>
        <taxon>Eukaryota</taxon>
        <taxon>Viridiplantae</taxon>
        <taxon>Streptophyta</taxon>
        <taxon>Embryophyta</taxon>
        <taxon>Tracheophyta</taxon>
        <taxon>Spermatophyta</taxon>
        <taxon>Magnoliopsida</taxon>
        <taxon>Liliopsida</taxon>
        <taxon>Poales</taxon>
        <taxon>Poaceae</taxon>
        <taxon>BOP clade</taxon>
        <taxon>Oryzoideae</taxon>
        <taxon>Oryzeae</taxon>
        <taxon>Oryzinae</taxon>
        <taxon>Oryza</taxon>
    </lineage>
</organism>